<proteinExistence type="predicted"/>
<protein>
    <submittedName>
        <fullName evidence="1">Uncharacterized protein</fullName>
    </submittedName>
</protein>
<name>I1CAC0_RHIO9</name>
<dbReference type="GeneID" id="93617076"/>
<dbReference type="InParanoid" id="I1CAC0"/>
<dbReference type="AlphaFoldDB" id="I1CAC0"/>
<evidence type="ECO:0000313" key="1">
    <source>
        <dbReference type="EMBL" id="EIE85400.1"/>
    </source>
</evidence>
<reference evidence="1 2" key="1">
    <citation type="journal article" date="2009" name="PLoS Genet.">
        <title>Genomic analysis of the basal lineage fungus Rhizopus oryzae reveals a whole-genome duplication.</title>
        <authorList>
            <person name="Ma L.-J."/>
            <person name="Ibrahim A.S."/>
            <person name="Skory C."/>
            <person name="Grabherr M.G."/>
            <person name="Burger G."/>
            <person name="Butler M."/>
            <person name="Elias M."/>
            <person name="Idnurm A."/>
            <person name="Lang B.F."/>
            <person name="Sone T."/>
            <person name="Abe A."/>
            <person name="Calvo S.E."/>
            <person name="Corrochano L.M."/>
            <person name="Engels R."/>
            <person name="Fu J."/>
            <person name="Hansberg W."/>
            <person name="Kim J.-M."/>
            <person name="Kodira C.D."/>
            <person name="Koehrsen M.J."/>
            <person name="Liu B."/>
            <person name="Miranda-Saavedra D."/>
            <person name="O'Leary S."/>
            <person name="Ortiz-Castellanos L."/>
            <person name="Poulter R."/>
            <person name="Rodriguez-Romero J."/>
            <person name="Ruiz-Herrera J."/>
            <person name="Shen Y.-Q."/>
            <person name="Zeng Q."/>
            <person name="Galagan J."/>
            <person name="Birren B.W."/>
            <person name="Cuomo C.A."/>
            <person name="Wickes B.L."/>
        </authorList>
    </citation>
    <scope>NUCLEOTIDE SEQUENCE [LARGE SCALE GENOMIC DNA]</scope>
    <source>
        <strain evidence="2">RA 99-880 / ATCC MYA-4621 / FGSC 9543 / NRRL 43880</strain>
    </source>
</reference>
<organism evidence="1 2">
    <name type="scientific">Rhizopus delemar (strain RA 99-880 / ATCC MYA-4621 / FGSC 9543 / NRRL 43880)</name>
    <name type="common">Mucormycosis agent</name>
    <name type="synonym">Rhizopus arrhizus var. delemar</name>
    <dbReference type="NCBI Taxonomy" id="246409"/>
    <lineage>
        <taxon>Eukaryota</taxon>
        <taxon>Fungi</taxon>
        <taxon>Fungi incertae sedis</taxon>
        <taxon>Mucoromycota</taxon>
        <taxon>Mucoromycotina</taxon>
        <taxon>Mucoromycetes</taxon>
        <taxon>Mucorales</taxon>
        <taxon>Mucorineae</taxon>
        <taxon>Rhizopodaceae</taxon>
        <taxon>Rhizopus</taxon>
    </lineage>
</organism>
<sequence>MFVNCVTLFDNKLEHLVLEYLDHKALVVELGMNKFFKCLTKEEYCIMDADVAEGKAVEGIWDESLGCCSGSLRFMSLFISPS</sequence>
<gene>
    <name evidence="1" type="ORF">RO3G_10110</name>
</gene>
<dbReference type="VEuPathDB" id="FungiDB:RO3G_10110"/>
<evidence type="ECO:0000313" key="2">
    <source>
        <dbReference type="Proteomes" id="UP000009138"/>
    </source>
</evidence>
<accession>I1CAC0</accession>
<dbReference type="RefSeq" id="XP_067520796.1">
    <property type="nucleotide sequence ID" value="XM_067664695.1"/>
</dbReference>
<keyword evidence="2" id="KW-1185">Reference proteome</keyword>
<dbReference type="Proteomes" id="UP000009138">
    <property type="component" value="Unassembled WGS sequence"/>
</dbReference>
<dbReference type="EMBL" id="CH476738">
    <property type="protein sequence ID" value="EIE85400.1"/>
    <property type="molecule type" value="Genomic_DNA"/>
</dbReference>